<dbReference type="Proteomes" id="UP000015241">
    <property type="component" value="Unassembled WGS sequence"/>
</dbReference>
<dbReference type="Gene3D" id="1.10.275.10">
    <property type="entry name" value="Fumarase/aspartase (N-terminal domain)"/>
    <property type="match status" value="1"/>
</dbReference>
<dbReference type="STRING" id="743788.S8DLU5"/>
<dbReference type="Gene3D" id="1.20.200.10">
    <property type="entry name" value="Fumarase/aspartase (Central domain)"/>
    <property type="match status" value="1"/>
</dbReference>
<dbReference type="Pfam" id="PF00221">
    <property type="entry name" value="Lyase_aromatic"/>
    <property type="match status" value="1"/>
</dbReference>
<protein>
    <recommendedName>
        <fullName evidence="5">Phenylalanine ammonia-lyase</fullName>
    </recommendedName>
</protein>
<evidence type="ECO:0008006" key="5">
    <source>
        <dbReference type="Google" id="ProtNLM"/>
    </source>
</evidence>
<reference evidence="3 4" key="1">
    <citation type="journal article" date="2012" name="Science">
        <title>The Paleozoic origin of enzymatic lignin decomposition reconstructed from 31 fungal genomes.</title>
        <authorList>
            <person name="Floudas D."/>
            <person name="Binder M."/>
            <person name="Riley R."/>
            <person name="Barry K."/>
            <person name="Blanchette R.A."/>
            <person name="Henrissat B."/>
            <person name="Martinez A.T."/>
            <person name="Otillar R."/>
            <person name="Spatafora J.W."/>
            <person name="Yadav J.S."/>
            <person name="Aerts A."/>
            <person name="Benoit I."/>
            <person name="Boyd A."/>
            <person name="Carlson A."/>
            <person name="Copeland A."/>
            <person name="Coutinho P.M."/>
            <person name="de Vries R.P."/>
            <person name="Ferreira P."/>
            <person name="Findley K."/>
            <person name="Foster B."/>
            <person name="Gaskell J."/>
            <person name="Glotzer D."/>
            <person name="Gorecki P."/>
            <person name="Heitman J."/>
            <person name="Hesse C."/>
            <person name="Hori C."/>
            <person name="Igarashi K."/>
            <person name="Jurgens J.A."/>
            <person name="Kallen N."/>
            <person name="Kersten P."/>
            <person name="Kohler A."/>
            <person name="Kuees U."/>
            <person name="Kumar T.K.A."/>
            <person name="Kuo A."/>
            <person name="LaButti K."/>
            <person name="Larrondo L.F."/>
            <person name="Lindquist E."/>
            <person name="Ling A."/>
            <person name="Lombard V."/>
            <person name="Lucas S."/>
            <person name="Lundell T."/>
            <person name="Martin R."/>
            <person name="McLaughlin D.J."/>
            <person name="Morgenstern I."/>
            <person name="Morin E."/>
            <person name="Murat C."/>
            <person name="Nagy L.G."/>
            <person name="Nolan M."/>
            <person name="Ohm R.A."/>
            <person name="Patyshakuliyeva A."/>
            <person name="Rokas A."/>
            <person name="Ruiz-Duenas F.J."/>
            <person name="Sabat G."/>
            <person name="Salamov A."/>
            <person name="Samejima M."/>
            <person name="Schmutz J."/>
            <person name="Slot J.C."/>
            <person name="St John F."/>
            <person name="Stenlid J."/>
            <person name="Sun H."/>
            <person name="Sun S."/>
            <person name="Syed K."/>
            <person name="Tsang A."/>
            <person name="Wiebenga A."/>
            <person name="Young D."/>
            <person name="Pisabarro A."/>
            <person name="Eastwood D.C."/>
            <person name="Martin F."/>
            <person name="Cullen D."/>
            <person name="Grigoriev I.V."/>
            <person name="Hibbett D.S."/>
        </authorList>
    </citation>
    <scope>NUCLEOTIDE SEQUENCE</scope>
    <source>
        <strain evidence="4">FP-58527</strain>
    </source>
</reference>
<dbReference type="InParanoid" id="S8DLU5"/>
<dbReference type="InterPro" id="IPR024083">
    <property type="entry name" value="Fumarase/histidase_N"/>
</dbReference>
<dbReference type="GO" id="GO:0006559">
    <property type="term" value="P:L-phenylalanine catabolic process"/>
    <property type="evidence" value="ECO:0007669"/>
    <property type="project" value="InterPro"/>
</dbReference>
<feature type="non-terminal residue" evidence="3">
    <location>
        <position position="1"/>
    </location>
</feature>
<gene>
    <name evidence="3" type="ORF">FOMPIDRAFT_1134321</name>
</gene>
<keyword evidence="2" id="KW-0456">Lyase</keyword>
<evidence type="ECO:0000256" key="1">
    <source>
        <dbReference type="ARBA" id="ARBA00007238"/>
    </source>
</evidence>
<dbReference type="GO" id="GO:0005737">
    <property type="term" value="C:cytoplasm"/>
    <property type="evidence" value="ECO:0007669"/>
    <property type="project" value="InterPro"/>
</dbReference>
<dbReference type="InterPro" id="IPR008948">
    <property type="entry name" value="L-Aspartase-like"/>
</dbReference>
<dbReference type="GO" id="GO:0016841">
    <property type="term" value="F:ammonia-lyase activity"/>
    <property type="evidence" value="ECO:0007669"/>
    <property type="project" value="InterPro"/>
</dbReference>
<dbReference type="SUPFAM" id="SSF48557">
    <property type="entry name" value="L-aspartase-like"/>
    <property type="match status" value="1"/>
</dbReference>
<evidence type="ECO:0000256" key="2">
    <source>
        <dbReference type="RuleBase" id="RU003954"/>
    </source>
</evidence>
<evidence type="ECO:0000313" key="4">
    <source>
        <dbReference type="Proteomes" id="UP000015241"/>
    </source>
</evidence>
<dbReference type="InterPro" id="IPR023144">
    <property type="entry name" value="Phe_NH3-lyase_shielding_dom_sf"/>
</dbReference>
<dbReference type="OrthoDB" id="10051290at2759"/>
<keyword evidence="4" id="KW-1185">Reference proteome</keyword>
<dbReference type="InterPro" id="IPR001106">
    <property type="entry name" value="Aromatic_Lyase"/>
</dbReference>
<dbReference type="eggNOG" id="KOG0222">
    <property type="taxonomic scope" value="Eukaryota"/>
</dbReference>
<dbReference type="InterPro" id="IPR005922">
    <property type="entry name" value="Phe_NH3-lyase"/>
</dbReference>
<name>S8DLU5_FOMSC</name>
<sequence length="562" mass="61004">GAMAIRLNSLIRGHSGVRLVVLESMIRLMQENITPCPPLRFTISASGDLGPLAYIAGSLTGDNDCLVWEGEGTVNSEHRRLTTAPLALQRHGLAPLSLLPKEGLALVNGTAPSCSVAACTLHDAHFLLLLSQATTALCVEALLGTAESFLPFISDVARPHPGQIEVARNIRNAIRGSTLVRAYDERSASERLRQDRYSLRTAPQWLGPQVEELRSAHDTLNIEINSTTDNPMIDRSKGVKGSIHGGNFQGTSLTVAMEKIRIGLQHVGQIAYAQVVELGSPSMSRGLPPDLAANEPSFDYGQKALDMACAAYLAELSFVSNTVSNHVQAAEMHNQSVNSLAMVSARYTAVAVQLTQMILANLLLSLCQAADIRAMHACFFPKLERIVQDTLAQTTTPALNGQHLDKLCAQLIDQAKVSFGETSWLDTKERFVALCRPLVADVHAFLAQPSADGLPALAGIHTFDASRFHSTLASSLADAWVVNREAYFRDGTAESLLGCGTQKLYRWVRHDLGLRMRCGIDIDHDSTDVHASRIYEGIVSGEVNEILLSVFEEAAMRMEHTQ</sequence>
<proteinExistence type="inferred from homology"/>
<dbReference type="PANTHER" id="PTHR10362">
    <property type="entry name" value="HISTIDINE AMMONIA-LYASE"/>
    <property type="match status" value="1"/>
</dbReference>
<dbReference type="AlphaFoldDB" id="S8DLU5"/>
<dbReference type="Gene3D" id="1.10.274.20">
    <property type="entry name" value="Phenylalanine ammonia-lyase 1, domain 3"/>
    <property type="match status" value="1"/>
</dbReference>
<dbReference type="EMBL" id="KE504232">
    <property type="protein sequence ID" value="EPS94461.1"/>
    <property type="molecule type" value="Genomic_DNA"/>
</dbReference>
<dbReference type="NCBIfam" id="TIGR01226">
    <property type="entry name" value="phe_am_lyase"/>
    <property type="match status" value="1"/>
</dbReference>
<accession>S8DLU5</accession>
<evidence type="ECO:0000313" key="3">
    <source>
        <dbReference type="EMBL" id="EPS94461.1"/>
    </source>
</evidence>
<dbReference type="HOGENOM" id="CLU_014801_3_1_1"/>
<comment type="similarity">
    <text evidence="1 2">Belongs to the PAL/histidase family.</text>
</comment>
<organism evidence="3 4">
    <name type="scientific">Fomitopsis schrenkii</name>
    <name type="common">Brown rot fungus</name>
    <dbReference type="NCBI Taxonomy" id="2126942"/>
    <lineage>
        <taxon>Eukaryota</taxon>
        <taxon>Fungi</taxon>
        <taxon>Dikarya</taxon>
        <taxon>Basidiomycota</taxon>
        <taxon>Agaricomycotina</taxon>
        <taxon>Agaricomycetes</taxon>
        <taxon>Polyporales</taxon>
        <taxon>Fomitopsis</taxon>
    </lineage>
</organism>
<dbReference type="CDD" id="cd00332">
    <property type="entry name" value="PAL-HAL"/>
    <property type="match status" value="1"/>
</dbReference>